<feature type="coiled-coil region" evidence="4">
    <location>
        <begin position="311"/>
        <end position="402"/>
    </location>
</feature>
<dbReference type="GO" id="GO:0045098">
    <property type="term" value="C:type III intermediate filament"/>
    <property type="evidence" value="ECO:0007669"/>
    <property type="project" value="TreeGrafter"/>
</dbReference>
<dbReference type="GO" id="GO:0045109">
    <property type="term" value="P:intermediate filament organization"/>
    <property type="evidence" value="ECO:0007669"/>
    <property type="project" value="TreeGrafter"/>
</dbReference>
<feature type="compositionally biased region" description="Pro residues" evidence="5">
    <location>
        <begin position="1068"/>
        <end position="1079"/>
    </location>
</feature>
<evidence type="ECO:0000256" key="4">
    <source>
        <dbReference type="SAM" id="Coils"/>
    </source>
</evidence>
<accession>A0A9D4AU29</accession>
<protein>
    <recommendedName>
        <fullName evidence="7">IF rod domain-containing protein</fullName>
    </recommendedName>
</protein>
<feature type="region of interest" description="Disordered" evidence="5">
    <location>
        <begin position="740"/>
        <end position="812"/>
    </location>
</feature>
<evidence type="ECO:0000259" key="7">
    <source>
        <dbReference type="PROSITE" id="PS51842"/>
    </source>
</evidence>
<dbReference type="SMART" id="SM01391">
    <property type="entry name" value="Filament"/>
    <property type="match status" value="1"/>
</dbReference>
<feature type="compositionally biased region" description="Low complexity" evidence="5">
    <location>
        <begin position="1100"/>
        <end position="1113"/>
    </location>
</feature>
<feature type="region of interest" description="Disordered" evidence="5">
    <location>
        <begin position="904"/>
        <end position="933"/>
    </location>
</feature>
<dbReference type="SUPFAM" id="SSF64593">
    <property type="entry name" value="Intermediate filament protein, coiled coil region"/>
    <property type="match status" value="1"/>
</dbReference>
<reference evidence="8" key="1">
    <citation type="submission" date="2021-09" db="EMBL/GenBank/DDBJ databases">
        <title>The genome of Mauremys mutica provides insights into the evolution of semi-aquatic lifestyle.</title>
        <authorList>
            <person name="Gong S."/>
            <person name="Gao Y."/>
        </authorList>
    </citation>
    <scope>NUCLEOTIDE SEQUENCE</scope>
    <source>
        <strain evidence="8">MM-2020</strain>
        <tissue evidence="8">Muscle</tissue>
    </source>
</reference>
<dbReference type="GO" id="GO:0005737">
    <property type="term" value="C:cytoplasm"/>
    <property type="evidence" value="ECO:0007669"/>
    <property type="project" value="TreeGrafter"/>
</dbReference>
<keyword evidence="9" id="KW-1185">Reference proteome</keyword>
<comment type="caution">
    <text evidence="8">The sequence shown here is derived from an EMBL/GenBank/DDBJ whole genome shotgun (WGS) entry which is preliminary data.</text>
</comment>
<dbReference type="Gene3D" id="1.20.5.1160">
    <property type="entry name" value="Vasodilator-stimulated phosphoprotein"/>
    <property type="match status" value="1"/>
</dbReference>
<name>A0A9D4AU29_9SAUR</name>
<dbReference type="PANTHER" id="PTHR45652">
    <property type="entry name" value="GLIAL FIBRILLARY ACIDIC PROTEIN"/>
    <property type="match status" value="1"/>
</dbReference>
<feature type="chain" id="PRO_5038745403" description="IF rod domain-containing protein" evidence="6">
    <location>
        <begin position="23"/>
        <end position="1154"/>
    </location>
</feature>
<dbReference type="PANTHER" id="PTHR45652:SF14">
    <property type="entry name" value="PERIPHERIN"/>
    <property type="match status" value="1"/>
</dbReference>
<dbReference type="Gene3D" id="1.20.5.500">
    <property type="entry name" value="Single helix bin"/>
    <property type="match status" value="1"/>
</dbReference>
<dbReference type="InterPro" id="IPR018039">
    <property type="entry name" value="IF_conserved"/>
</dbReference>
<evidence type="ECO:0000256" key="5">
    <source>
        <dbReference type="SAM" id="MobiDB-lite"/>
    </source>
</evidence>
<dbReference type="FunFam" id="1.20.5.170:FF:000002">
    <property type="entry name" value="Type I keratin KA11"/>
    <property type="match status" value="1"/>
</dbReference>
<evidence type="ECO:0000313" key="8">
    <source>
        <dbReference type="EMBL" id="KAH1176337.1"/>
    </source>
</evidence>
<keyword evidence="1 3" id="KW-0403">Intermediate filament</keyword>
<dbReference type="FunFam" id="1.20.5.500:FF:000001">
    <property type="entry name" value="Type II keratin 23"/>
    <property type="match status" value="1"/>
</dbReference>
<feature type="region of interest" description="Disordered" evidence="5">
    <location>
        <begin position="464"/>
        <end position="511"/>
    </location>
</feature>
<dbReference type="GO" id="GO:0030424">
    <property type="term" value="C:axon"/>
    <property type="evidence" value="ECO:0007669"/>
    <property type="project" value="TreeGrafter"/>
</dbReference>
<sequence length="1154" mass="122918">MHTHTHILACTLVHVLVHVCDHIHFCTLMYKRVLAGALHPGAQALGSVGSRCHLKDTAHWGGHMEPRAGRLPVQAACDPEPSSAETWPQLGSGLALGTGVGRGAGTGLLPVPSGRPVGTCTQEHHPCDGVHMLSAYTQACTERHVWPTGGHAGTCIQTDVHKQPFRVCAHTCTVTEYKTRAQCPPARRARRGTGLPDCPLRAPYPTAGLALALSPLPPPPQDVDDATLSRLELERKIESLMDEIEFLKKLHEEELRDLQVSVQSQQVQVEMETVKPDLTAALRDIRTQYESIAVKNLQESEEWYKSKFADLSDAANRNHEALRQAKQEMNESRRQIQSLTCEVDGLKGTNEALLRQMRQLEDQYGVEVGSYQDAVGRLEQEIQHLKEEMARHLREYQDLLNVKMALDIEIATYRKLLEGEENRITIPIHSLASLSMKTSVPEPEQTMESHTRKMVLIKTIETRNGEGKGEGSCSLTGSHPQLGKENEPSACDGSDTRSRSKIPVLSKSRLPPDFQQLQQAWESQFQKGKAAGKKPCTQTCPFNLTCKGDKFHVVPCADMAAAPEPPAGSPNPLSRSQPRGPLEEIQLGRAAQKNVPGSRVPSGKEVEFVADPVALASILSNVGLANSTLGVARKPSLARRVPLRGSRGNSLHASGRARTVHGSLYVASGTPALCPDPARTSCFSRLVPQDAARRATQDPAQHRGLLLKSQQIQALSATLRDLGSRAQPTGHLTLQRLGAGAKEACRGHPHPIATATQSEPAGSQEAGGTRDQSSNGRPGSSSDGKATGGQSATHSSGSPLRRDPMGASQTEEFVPDPDALASVLSNMGLRHAALGPTGKLSLARRVPVKGLRGVPPSSQGSTTGSRTSLLRPQGSVPPKGDFGRISCYSTLGLKGMEAPDGLQAAQVAGTPRTREISRYSPFGSARRVPVTQPQSLRSTCFSTRFPRRLAVFPGTPCTAQALDKHPARGALQSPARWAGGLSPEPRSSDPDEAALPWEKIVVRLFGDGESQAAVEASVRKALAPPGEGSGKAQRIEFLTRLLRKEVEGAGGSSSLEELQSLLAACAPSPGPPRAPPPLPAAGVGLERLPSPSSCQEPGLGPASGTTPPASSAAFPAAGTTLTFSSQRPVCSHPLIRSLRAPTASGGAAGSPVLL</sequence>
<evidence type="ECO:0000256" key="1">
    <source>
        <dbReference type="ARBA" id="ARBA00022754"/>
    </source>
</evidence>
<dbReference type="Gene3D" id="1.20.5.170">
    <property type="match status" value="1"/>
</dbReference>
<feature type="compositionally biased region" description="Low complexity" evidence="5">
    <location>
        <begin position="855"/>
        <end position="872"/>
    </location>
</feature>
<feature type="coiled-coil region" evidence="4">
    <location>
        <begin position="223"/>
        <end position="268"/>
    </location>
</feature>
<evidence type="ECO:0000256" key="6">
    <source>
        <dbReference type="SAM" id="SignalP"/>
    </source>
</evidence>
<dbReference type="Pfam" id="PF00038">
    <property type="entry name" value="Filament"/>
    <property type="match status" value="1"/>
</dbReference>
<dbReference type="PROSITE" id="PS51842">
    <property type="entry name" value="IF_ROD_2"/>
    <property type="match status" value="1"/>
</dbReference>
<feature type="compositionally biased region" description="Polar residues" evidence="5">
    <location>
        <begin position="770"/>
        <end position="798"/>
    </location>
</feature>
<evidence type="ECO:0000256" key="2">
    <source>
        <dbReference type="ARBA" id="ARBA00023054"/>
    </source>
</evidence>
<organism evidence="8 9">
    <name type="scientific">Mauremys mutica</name>
    <name type="common">yellowpond turtle</name>
    <dbReference type="NCBI Taxonomy" id="74926"/>
    <lineage>
        <taxon>Eukaryota</taxon>
        <taxon>Metazoa</taxon>
        <taxon>Chordata</taxon>
        <taxon>Craniata</taxon>
        <taxon>Vertebrata</taxon>
        <taxon>Euteleostomi</taxon>
        <taxon>Archelosauria</taxon>
        <taxon>Testudinata</taxon>
        <taxon>Testudines</taxon>
        <taxon>Cryptodira</taxon>
        <taxon>Durocryptodira</taxon>
        <taxon>Testudinoidea</taxon>
        <taxon>Geoemydidae</taxon>
        <taxon>Geoemydinae</taxon>
        <taxon>Mauremys</taxon>
    </lineage>
</organism>
<keyword evidence="2 4" id="KW-0175">Coiled coil</keyword>
<keyword evidence="6" id="KW-0732">Signal</keyword>
<dbReference type="PROSITE" id="PS00226">
    <property type="entry name" value="IF_ROD_1"/>
    <property type="match status" value="1"/>
</dbReference>
<feature type="region of interest" description="Disordered" evidence="5">
    <location>
        <begin position="974"/>
        <end position="993"/>
    </location>
</feature>
<dbReference type="InterPro" id="IPR050405">
    <property type="entry name" value="Intermediate_filament"/>
</dbReference>
<dbReference type="EMBL" id="JAHDVG010000475">
    <property type="protein sequence ID" value="KAH1176337.1"/>
    <property type="molecule type" value="Genomic_DNA"/>
</dbReference>
<feature type="region of interest" description="Disordered" evidence="5">
    <location>
        <begin position="1066"/>
        <end position="1113"/>
    </location>
</feature>
<feature type="region of interest" description="Disordered" evidence="5">
    <location>
        <begin position="850"/>
        <end position="881"/>
    </location>
</feature>
<dbReference type="GO" id="GO:0005200">
    <property type="term" value="F:structural constituent of cytoskeleton"/>
    <property type="evidence" value="ECO:0007669"/>
    <property type="project" value="TreeGrafter"/>
</dbReference>
<feature type="domain" description="IF rod" evidence="7">
    <location>
        <begin position="1"/>
        <end position="424"/>
    </location>
</feature>
<feature type="signal peptide" evidence="6">
    <location>
        <begin position="1"/>
        <end position="22"/>
    </location>
</feature>
<dbReference type="InterPro" id="IPR039008">
    <property type="entry name" value="IF_rod_dom"/>
</dbReference>
<gene>
    <name evidence="8" type="ORF">KIL84_021071</name>
</gene>
<dbReference type="AlphaFoldDB" id="A0A9D4AU29"/>
<dbReference type="Proteomes" id="UP000827986">
    <property type="component" value="Unassembled WGS sequence"/>
</dbReference>
<evidence type="ECO:0000256" key="3">
    <source>
        <dbReference type="RuleBase" id="RU000685"/>
    </source>
</evidence>
<comment type="similarity">
    <text evidence="3">Belongs to the intermediate filament family.</text>
</comment>
<proteinExistence type="inferred from homology"/>
<dbReference type="GO" id="GO:0005886">
    <property type="term" value="C:plasma membrane"/>
    <property type="evidence" value="ECO:0007669"/>
    <property type="project" value="TreeGrafter"/>
</dbReference>
<evidence type="ECO:0000313" key="9">
    <source>
        <dbReference type="Proteomes" id="UP000827986"/>
    </source>
</evidence>